<dbReference type="HAMAP" id="MF_00170">
    <property type="entry name" value="Rib_5P_isom_A"/>
    <property type="match status" value="1"/>
</dbReference>
<dbReference type="GO" id="GO:0004751">
    <property type="term" value="F:ribose-5-phosphate isomerase activity"/>
    <property type="evidence" value="ECO:0007669"/>
    <property type="project" value="UniProtKB-EC"/>
</dbReference>
<dbReference type="Pfam" id="PF06026">
    <property type="entry name" value="Rib_5-P_isom_A"/>
    <property type="match status" value="1"/>
</dbReference>
<dbReference type="PANTHER" id="PTHR43748">
    <property type="entry name" value="RIBOSE-5-PHOSPHATE ISOMERASE 3, CHLOROPLASTIC-RELATED"/>
    <property type="match status" value="1"/>
</dbReference>
<evidence type="ECO:0000313" key="4">
    <source>
        <dbReference type="Proteomes" id="UP000663090"/>
    </source>
</evidence>
<evidence type="ECO:0000256" key="1">
    <source>
        <dbReference type="ARBA" id="ARBA00023235"/>
    </source>
</evidence>
<feature type="binding site" evidence="2">
    <location>
        <position position="132"/>
    </location>
    <ligand>
        <name>substrate</name>
    </ligand>
</feature>
<dbReference type="NCBIfam" id="NF001924">
    <property type="entry name" value="PRK00702.1"/>
    <property type="match status" value="1"/>
</dbReference>
<feature type="binding site" evidence="2">
    <location>
        <begin position="105"/>
        <end position="108"/>
    </location>
    <ligand>
        <name>substrate</name>
    </ligand>
</feature>
<comment type="pathway">
    <text evidence="2">Carbohydrate degradation; pentose phosphate pathway; D-ribose 5-phosphate from D-ribulose 5-phosphate (non-oxidative stage): step 1/1.</text>
</comment>
<dbReference type="PANTHER" id="PTHR43748:SF3">
    <property type="entry name" value="RIBOSE-5-PHOSPHATE ISOMERASE 3, CHLOROPLASTIC-RELATED"/>
    <property type="match status" value="1"/>
</dbReference>
<evidence type="ECO:0000313" key="3">
    <source>
        <dbReference type="EMBL" id="QSQ13799.1"/>
    </source>
</evidence>
<comment type="subunit">
    <text evidence="2">Homodimer.</text>
</comment>
<feature type="active site" description="Proton acceptor" evidence="2">
    <location>
        <position position="114"/>
    </location>
</feature>
<sequence length="237" mass="25385">MEHDSASRTEHDKRAAAEAAVDRFFLPGMCVGLGSGSTAAFAVRRLAALREQGRLLDVSGVPTSRATEALARELGIPLITLDEHPTLDVTIDGADEVAPDLSVIKGGGGALLREKIVAQASRRVVIIADVTKLSPRLGTHWPVPVEVLPFGWRSQQQFLESLGARVVPRVRENGMPYLTDQGNRVLDCAWGPIDAPDALASRMAARAGIVEHGLFLREATDLVVAGPRGVEHRARPS</sequence>
<keyword evidence="4" id="KW-1185">Reference proteome</keyword>
<dbReference type="RefSeq" id="WP_206715602.1">
    <property type="nucleotide sequence ID" value="NZ_CP071091.1"/>
</dbReference>
<dbReference type="SUPFAM" id="SSF100950">
    <property type="entry name" value="NagB/RpiA/CoA transferase-like"/>
    <property type="match status" value="1"/>
</dbReference>
<reference evidence="3 4" key="1">
    <citation type="submission" date="2021-02" db="EMBL/GenBank/DDBJ databases">
        <title>De Novo genome assembly of isolated myxobacteria.</title>
        <authorList>
            <person name="Stevens D.C."/>
        </authorList>
    </citation>
    <scope>NUCLEOTIDE SEQUENCE [LARGE SCALE GENOMIC DNA]</scope>
    <source>
        <strain evidence="3 4">SCHIC003</strain>
    </source>
</reference>
<dbReference type="Gene3D" id="3.40.50.1360">
    <property type="match status" value="1"/>
</dbReference>
<accession>A0ABX7N4X5</accession>
<dbReference type="NCBIfam" id="TIGR00021">
    <property type="entry name" value="rpiA"/>
    <property type="match status" value="1"/>
</dbReference>
<dbReference type="CDD" id="cd01398">
    <property type="entry name" value="RPI_A"/>
    <property type="match status" value="1"/>
</dbReference>
<proteinExistence type="inferred from homology"/>
<feature type="binding site" evidence="2">
    <location>
        <begin position="92"/>
        <end position="95"/>
    </location>
    <ligand>
        <name>substrate</name>
    </ligand>
</feature>
<comment type="function">
    <text evidence="2">Catalyzes the reversible conversion of ribose-5-phosphate to ribulose 5-phosphate.</text>
</comment>
<dbReference type="EMBL" id="CP071091">
    <property type="protein sequence ID" value="QSQ13799.1"/>
    <property type="molecule type" value="Genomic_DNA"/>
</dbReference>
<dbReference type="SUPFAM" id="SSF75445">
    <property type="entry name" value="D-ribose-5-phosphate isomerase (RpiA), lid domain"/>
    <property type="match status" value="1"/>
</dbReference>
<keyword evidence="1 2" id="KW-0413">Isomerase</keyword>
<organism evidence="3 4">
    <name type="scientific">Myxococcus landrumensis</name>
    <dbReference type="NCBI Taxonomy" id="2813577"/>
    <lineage>
        <taxon>Bacteria</taxon>
        <taxon>Pseudomonadati</taxon>
        <taxon>Myxococcota</taxon>
        <taxon>Myxococcia</taxon>
        <taxon>Myxococcales</taxon>
        <taxon>Cystobacterineae</taxon>
        <taxon>Myxococcaceae</taxon>
        <taxon>Myxococcus</taxon>
    </lineage>
</organism>
<dbReference type="InterPro" id="IPR037171">
    <property type="entry name" value="NagB/RpiA_transferase-like"/>
</dbReference>
<feature type="binding site" evidence="2">
    <location>
        <begin position="35"/>
        <end position="38"/>
    </location>
    <ligand>
        <name>substrate</name>
    </ligand>
</feature>
<gene>
    <name evidence="2 3" type="primary">rpiA</name>
    <name evidence="3" type="ORF">JY572_36650</name>
</gene>
<protein>
    <recommendedName>
        <fullName evidence="2">Ribose-5-phosphate isomerase A</fullName>
        <ecNumber evidence="2">5.3.1.6</ecNumber>
    </recommendedName>
    <alternativeName>
        <fullName evidence="2">Phosphoriboisomerase A</fullName>
        <shortName evidence="2">PRI</shortName>
    </alternativeName>
</protein>
<dbReference type="Gene3D" id="3.30.70.260">
    <property type="match status" value="1"/>
</dbReference>
<dbReference type="InterPro" id="IPR004788">
    <property type="entry name" value="Ribose5P_isomerase_type_A"/>
</dbReference>
<evidence type="ECO:0000256" key="2">
    <source>
        <dbReference type="HAMAP-Rule" id="MF_00170"/>
    </source>
</evidence>
<name>A0ABX7N4X5_9BACT</name>
<dbReference type="InterPro" id="IPR050262">
    <property type="entry name" value="Ribose-5P_isomerase"/>
</dbReference>
<dbReference type="Proteomes" id="UP000663090">
    <property type="component" value="Chromosome"/>
</dbReference>
<dbReference type="InterPro" id="IPR020672">
    <property type="entry name" value="Ribose5P_isomerase_typA_subgr"/>
</dbReference>
<comment type="catalytic activity">
    <reaction evidence="2">
        <text>aldehydo-D-ribose 5-phosphate = D-ribulose 5-phosphate</text>
        <dbReference type="Rhea" id="RHEA:14657"/>
        <dbReference type="ChEBI" id="CHEBI:58121"/>
        <dbReference type="ChEBI" id="CHEBI:58273"/>
        <dbReference type="EC" id="5.3.1.6"/>
    </reaction>
</comment>
<dbReference type="EC" id="5.3.1.6" evidence="2"/>
<comment type="similarity">
    <text evidence="2">Belongs to the ribose 5-phosphate isomerase family.</text>
</comment>